<feature type="transmembrane region" description="Helical" evidence="6">
    <location>
        <begin position="445"/>
        <end position="466"/>
    </location>
</feature>
<keyword evidence="4 6" id="KW-1133">Transmembrane helix</keyword>
<feature type="transmembrane region" description="Helical" evidence="6">
    <location>
        <begin position="102"/>
        <end position="129"/>
    </location>
</feature>
<evidence type="ECO:0000256" key="2">
    <source>
        <dbReference type="ARBA" id="ARBA00022475"/>
    </source>
</evidence>
<keyword evidence="8" id="KW-1185">Reference proteome</keyword>
<feature type="transmembrane region" description="Helical" evidence="6">
    <location>
        <begin position="163"/>
        <end position="181"/>
    </location>
</feature>
<keyword evidence="2" id="KW-1003">Cell membrane</keyword>
<protein>
    <recommendedName>
        <fullName evidence="9">Lipopolysaccharide biosynthesis protein</fullName>
    </recommendedName>
</protein>
<evidence type="ECO:0000256" key="6">
    <source>
        <dbReference type="SAM" id="Phobius"/>
    </source>
</evidence>
<keyword evidence="5 6" id="KW-0472">Membrane</keyword>
<dbReference type="InterPro" id="IPR050833">
    <property type="entry name" value="Poly_Biosynth_Transport"/>
</dbReference>
<evidence type="ECO:0000256" key="5">
    <source>
        <dbReference type="ARBA" id="ARBA00023136"/>
    </source>
</evidence>
<feature type="transmembrane region" description="Helical" evidence="6">
    <location>
        <begin position="136"/>
        <end position="157"/>
    </location>
</feature>
<feature type="transmembrane region" description="Helical" evidence="6">
    <location>
        <begin position="322"/>
        <end position="342"/>
    </location>
</feature>
<comment type="subcellular location">
    <subcellularLocation>
        <location evidence="1">Cell membrane</location>
        <topology evidence="1">Multi-pass membrane protein</topology>
    </subcellularLocation>
</comment>
<accession>A0ABU4WGW2</accession>
<gene>
    <name evidence="7" type="ORF">MOX91_00840</name>
</gene>
<comment type="caution">
    <text evidence="7">The sequence shown here is derived from an EMBL/GenBank/DDBJ whole genome shotgun (WGS) entry which is preliminary data.</text>
</comment>
<reference evidence="7 8" key="1">
    <citation type="submission" date="2022-03" db="EMBL/GenBank/DDBJ databases">
        <title>Novel taxa within the pig intestine.</title>
        <authorList>
            <person name="Wylensek D."/>
            <person name="Bishof K."/>
            <person name="Afrizal A."/>
            <person name="Clavel T."/>
        </authorList>
    </citation>
    <scope>NUCLEOTIDE SEQUENCE [LARGE SCALE GENOMIC DNA]</scope>
    <source>
        <strain evidence="7 8">CLA-KB-P66</strain>
    </source>
</reference>
<feature type="transmembrane region" description="Helical" evidence="6">
    <location>
        <begin position="290"/>
        <end position="316"/>
    </location>
</feature>
<evidence type="ECO:0000256" key="4">
    <source>
        <dbReference type="ARBA" id="ARBA00022989"/>
    </source>
</evidence>
<dbReference type="PANTHER" id="PTHR30250">
    <property type="entry name" value="PST FAMILY PREDICTED COLANIC ACID TRANSPORTER"/>
    <property type="match status" value="1"/>
</dbReference>
<evidence type="ECO:0000313" key="7">
    <source>
        <dbReference type="EMBL" id="MDX8414732.1"/>
    </source>
</evidence>
<dbReference type="EMBL" id="JALBUT010000001">
    <property type="protein sequence ID" value="MDX8414732.1"/>
    <property type="molecule type" value="Genomic_DNA"/>
</dbReference>
<dbReference type="RefSeq" id="WP_370396181.1">
    <property type="nucleotide sequence ID" value="NZ_JALBUT010000001.1"/>
</dbReference>
<feature type="transmembrane region" description="Helical" evidence="6">
    <location>
        <begin position="227"/>
        <end position="246"/>
    </location>
</feature>
<proteinExistence type="predicted"/>
<evidence type="ECO:0000256" key="1">
    <source>
        <dbReference type="ARBA" id="ARBA00004651"/>
    </source>
</evidence>
<keyword evidence="3 6" id="KW-0812">Transmembrane</keyword>
<dbReference type="Proteomes" id="UP001275932">
    <property type="component" value="Unassembled WGS sequence"/>
</dbReference>
<feature type="transmembrane region" description="Helical" evidence="6">
    <location>
        <begin position="412"/>
        <end position="433"/>
    </location>
</feature>
<evidence type="ECO:0000313" key="8">
    <source>
        <dbReference type="Proteomes" id="UP001275932"/>
    </source>
</evidence>
<organism evidence="7 8">
    <name type="scientific">Intestinicryptomonas porci</name>
    <dbReference type="NCBI Taxonomy" id="2926320"/>
    <lineage>
        <taxon>Bacteria</taxon>
        <taxon>Pseudomonadati</taxon>
        <taxon>Verrucomicrobiota</taxon>
        <taxon>Opitutia</taxon>
        <taxon>Opitutales</taxon>
        <taxon>Intestinicryptomonaceae</taxon>
        <taxon>Intestinicryptomonas</taxon>
    </lineage>
</organism>
<feature type="transmembrane region" description="Helical" evidence="6">
    <location>
        <begin position="354"/>
        <end position="374"/>
    </location>
</feature>
<feature type="transmembrane region" description="Helical" evidence="6">
    <location>
        <begin position="20"/>
        <end position="40"/>
    </location>
</feature>
<feature type="transmembrane region" description="Helical" evidence="6">
    <location>
        <begin position="61"/>
        <end position="82"/>
    </location>
</feature>
<evidence type="ECO:0008006" key="9">
    <source>
        <dbReference type="Google" id="ProtNLM"/>
    </source>
</evidence>
<feature type="transmembrane region" description="Helical" evidence="6">
    <location>
        <begin position="380"/>
        <end position="400"/>
    </location>
</feature>
<name>A0ABU4WGW2_9BACT</name>
<dbReference type="PANTHER" id="PTHR30250:SF26">
    <property type="entry name" value="PSMA PROTEIN"/>
    <property type="match status" value="1"/>
</dbReference>
<evidence type="ECO:0000256" key="3">
    <source>
        <dbReference type="ARBA" id="ARBA00022692"/>
    </source>
</evidence>
<sequence>MAISLYASRIILLQLRVDNFGIYNVVGGVVAMFSVISSALSSSISRFITFELGRQDFKRMGAIFSTSVNIQIFLAIVILLLGESIGSWFLNCKMTIPPERLYAANWVLQCSLLTFCVNLISVPYVACIVAHERMTAFAYITILDAVLRLAACLSLAFAPFDKLIFYSLLMLLAAVFIRFIYGFYCSGNFAECKYRFIKDTSIVKEMASFAGWNFFTSAAYIFNIQGISILINIFFGVAFNAARGIAMQVEGAVTQFVGNFTIAINPQITKNYAAGEIAKMFALICRGAKFSYFLLLIMAVPLIIETETVLSLWLKIVPEDSVIFVRLSLVGAMVNILGNTGYTACMATGNIKKYVIYITSVGLFVFPLSWMAFAQGMPAYSAYVIYILVYIAVNATRLYIMKGLLNFPIKLFLKEVLTPVALTTIAGCIVPAMLAGAMQPNVTRLFATIAASVVSVGLATCFLGLTKHERQMTIGKIFHKIKTIVRWA</sequence>